<accession>L0A2X5</accession>
<protein>
    <submittedName>
        <fullName evidence="1">Uncharacterized protein</fullName>
    </submittedName>
</protein>
<dbReference type="PATRIC" id="fig|937777.3.peg.2735"/>
<dbReference type="KEGG" id="dpd:Deipe_2721"/>
<evidence type="ECO:0000313" key="2">
    <source>
        <dbReference type="Proteomes" id="UP000010467"/>
    </source>
</evidence>
<sequence length="82" mass="9251">MDVIVETIPNGAQNEHVVLESPLAWLPQGARVLIEPGRGEGTEGEYDNHLVFEGQHHHIRNVRVIDGHQPDRTRTAFEVVEH</sequence>
<name>L0A2X5_DEIPD</name>
<keyword evidence="2" id="KW-1185">Reference proteome</keyword>
<dbReference type="OrthoDB" id="72350at2"/>
<dbReference type="Proteomes" id="UP000010467">
    <property type="component" value="Chromosome"/>
</dbReference>
<gene>
    <name evidence="1" type="ordered locus">Deipe_2721</name>
</gene>
<reference evidence="2" key="1">
    <citation type="submission" date="2012-03" db="EMBL/GenBank/DDBJ databases">
        <title>Complete sequence of chromosome of Deinococcus peraridilitoris DSM 19664.</title>
        <authorList>
            <person name="Lucas S."/>
            <person name="Copeland A."/>
            <person name="Lapidus A."/>
            <person name="Glavina del Rio T."/>
            <person name="Dalin E."/>
            <person name="Tice H."/>
            <person name="Bruce D."/>
            <person name="Goodwin L."/>
            <person name="Pitluck S."/>
            <person name="Peters L."/>
            <person name="Mikhailova N."/>
            <person name="Lu M."/>
            <person name="Kyrpides N."/>
            <person name="Mavromatis K."/>
            <person name="Ivanova N."/>
            <person name="Brettin T."/>
            <person name="Detter J.C."/>
            <person name="Han C."/>
            <person name="Larimer F."/>
            <person name="Land M."/>
            <person name="Hauser L."/>
            <person name="Markowitz V."/>
            <person name="Cheng J.-F."/>
            <person name="Hugenholtz P."/>
            <person name="Woyke T."/>
            <person name="Wu D."/>
            <person name="Pukall R."/>
            <person name="Steenblock K."/>
            <person name="Brambilla E."/>
            <person name="Klenk H.-P."/>
            <person name="Eisen J.A."/>
        </authorList>
    </citation>
    <scope>NUCLEOTIDE SEQUENCE [LARGE SCALE GENOMIC DNA]</scope>
    <source>
        <strain evidence="2">DSM 19664 / LMG 22246 / CIP 109416 / KR-200</strain>
    </source>
</reference>
<proteinExistence type="predicted"/>
<dbReference type="HOGENOM" id="CLU_2552643_0_0_0"/>
<dbReference type="EMBL" id="CP003382">
    <property type="protein sequence ID" value="AFZ68186.1"/>
    <property type="molecule type" value="Genomic_DNA"/>
</dbReference>
<dbReference type="RefSeq" id="WP_015236488.1">
    <property type="nucleotide sequence ID" value="NC_019793.1"/>
</dbReference>
<dbReference type="STRING" id="937777.Deipe_2721"/>
<organism evidence="1 2">
    <name type="scientific">Deinococcus peraridilitoris (strain DSM 19664 / LMG 22246 / CIP 109416 / KR-200)</name>
    <dbReference type="NCBI Taxonomy" id="937777"/>
    <lineage>
        <taxon>Bacteria</taxon>
        <taxon>Thermotogati</taxon>
        <taxon>Deinococcota</taxon>
        <taxon>Deinococci</taxon>
        <taxon>Deinococcales</taxon>
        <taxon>Deinococcaceae</taxon>
        <taxon>Deinococcus</taxon>
    </lineage>
</organism>
<dbReference type="AlphaFoldDB" id="L0A2X5"/>
<evidence type="ECO:0000313" key="1">
    <source>
        <dbReference type="EMBL" id="AFZ68186.1"/>
    </source>
</evidence>